<reference evidence="6" key="1">
    <citation type="journal article" date="2020" name="mSystems">
        <title>Genome- and Community-Level Interaction Insights into Carbon Utilization and Element Cycling Functions of Hydrothermarchaeota in Hydrothermal Sediment.</title>
        <authorList>
            <person name="Zhou Z."/>
            <person name="Liu Y."/>
            <person name="Xu W."/>
            <person name="Pan J."/>
            <person name="Luo Z.H."/>
            <person name="Li M."/>
        </authorList>
    </citation>
    <scope>NUCLEOTIDE SEQUENCE [LARGE SCALE GENOMIC DNA]</scope>
    <source>
        <strain evidence="6">HyVt-577</strain>
    </source>
</reference>
<keyword evidence="3" id="KW-0699">rRNA-binding</keyword>
<evidence type="ECO:0000259" key="5">
    <source>
        <dbReference type="PROSITE" id="PS51721"/>
    </source>
</evidence>
<dbReference type="CDD" id="cd01854">
    <property type="entry name" value="YjeQ_EngC"/>
    <property type="match status" value="1"/>
</dbReference>
<keyword evidence="3" id="KW-0690">Ribosome biogenesis</keyword>
<feature type="binding site" evidence="3">
    <location>
        <position position="231"/>
    </location>
    <ligand>
        <name>Zn(2+)</name>
        <dbReference type="ChEBI" id="CHEBI:29105"/>
    </ligand>
</feature>
<feature type="binding site" evidence="3">
    <location>
        <begin position="90"/>
        <end position="93"/>
    </location>
    <ligand>
        <name>GTP</name>
        <dbReference type="ChEBI" id="CHEBI:37565"/>
    </ligand>
</feature>
<feature type="domain" description="CP-type G" evidence="5">
    <location>
        <begin position="36"/>
        <end position="200"/>
    </location>
</feature>
<dbReference type="GO" id="GO:0005737">
    <property type="term" value="C:cytoplasm"/>
    <property type="evidence" value="ECO:0007669"/>
    <property type="project" value="UniProtKB-SubCell"/>
</dbReference>
<dbReference type="InterPro" id="IPR004881">
    <property type="entry name" value="Ribosome_biogen_GTPase_RsgA"/>
</dbReference>
<dbReference type="PANTHER" id="PTHR32120:SF11">
    <property type="entry name" value="SMALL RIBOSOMAL SUBUNIT BIOGENESIS GTPASE RSGA 1, MITOCHONDRIAL-RELATED"/>
    <property type="match status" value="1"/>
</dbReference>
<dbReference type="Gene3D" id="1.10.40.50">
    <property type="entry name" value="Probable gtpase engc, domain 3"/>
    <property type="match status" value="1"/>
</dbReference>
<keyword evidence="3" id="KW-0378">Hydrolase</keyword>
<dbReference type="GO" id="GO:0005525">
    <property type="term" value="F:GTP binding"/>
    <property type="evidence" value="ECO:0007669"/>
    <property type="project" value="UniProtKB-UniRule"/>
</dbReference>
<feature type="domain" description="EngC GTPase" evidence="4">
    <location>
        <begin position="50"/>
        <end position="198"/>
    </location>
</feature>
<dbReference type="NCBIfam" id="TIGR00157">
    <property type="entry name" value="ribosome small subunit-dependent GTPase A"/>
    <property type="match status" value="1"/>
</dbReference>
<proteinExistence type="inferred from homology"/>
<dbReference type="GO" id="GO:0019843">
    <property type="term" value="F:rRNA binding"/>
    <property type="evidence" value="ECO:0007669"/>
    <property type="project" value="UniProtKB-KW"/>
</dbReference>
<comment type="cofactor">
    <cofactor evidence="3">
        <name>Zn(2+)</name>
        <dbReference type="ChEBI" id="CHEBI:29105"/>
    </cofactor>
    <text evidence="3">Binds 1 zinc ion per subunit.</text>
</comment>
<organism evidence="6">
    <name type="scientific">Caldithrix abyssi</name>
    <dbReference type="NCBI Taxonomy" id="187145"/>
    <lineage>
        <taxon>Bacteria</taxon>
        <taxon>Pseudomonadati</taxon>
        <taxon>Calditrichota</taxon>
        <taxon>Calditrichia</taxon>
        <taxon>Calditrichales</taxon>
        <taxon>Calditrichaceae</taxon>
        <taxon>Caldithrix</taxon>
    </lineage>
</organism>
<keyword evidence="1 3" id="KW-0547">Nucleotide-binding</keyword>
<evidence type="ECO:0000256" key="3">
    <source>
        <dbReference type="HAMAP-Rule" id="MF_01820"/>
    </source>
</evidence>
<dbReference type="Gene3D" id="3.40.50.300">
    <property type="entry name" value="P-loop containing nucleotide triphosphate hydrolases"/>
    <property type="match status" value="1"/>
</dbReference>
<protein>
    <recommendedName>
        <fullName evidence="3">Small ribosomal subunit biogenesis GTPase RsgA</fullName>
        <ecNumber evidence="3">3.6.1.-</ecNumber>
    </recommendedName>
</protein>
<dbReference type="HAMAP" id="MF_01820">
    <property type="entry name" value="GTPase_RsgA"/>
    <property type="match status" value="1"/>
</dbReference>
<dbReference type="Proteomes" id="UP000885779">
    <property type="component" value="Unassembled WGS sequence"/>
</dbReference>
<keyword evidence="3" id="KW-0963">Cytoplasm</keyword>
<dbReference type="Pfam" id="PF03193">
    <property type="entry name" value="RsgA_GTPase"/>
    <property type="match status" value="1"/>
</dbReference>
<dbReference type="GO" id="GO:0003924">
    <property type="term" value="F:GTPase activity"/>
    <property type="evidence" value="ECO:0007669"/>
    <property type="project" value="UniProtKB-UniRule"/>
</dbReference>
<evidence type="ECO:0000313" key="6">
    <source>
        <dbReference type="EMBL" id="HGY56317.1"/>
    </source>
</evidence>
<comment type="function">
    <text evidence="3">One of several proteins that assist in the late maturation steps of the functional core of the 30S ribosomal subunit. Helps release RbfA from mature subunits. May play a role in the assembly of ribosomal proteins into the subunit. Circularly permuted GTPase that catalyzes slow GTP hydrolysis, GTPase activity is stimulated by the 30S ribosomal subunit.</text>
</comment>
<dbReference type="InterPro" id="IPR027417">
    <property type="entry name" value="P-loop_NTPase"/>
</dbReference>
<keyword evidence="3" id="KW-0694">RNA-binding</keyword>
<dbReference type="GO" id="GO:0042274">
    <property type="term" value="P:ribosomal small subunit biogenesis"/>
    <property type="evidence" value="ECO:0007669"/>
    <property type="project" value="UniProtKB-UniRule"/>
</dbReference>
<keyword evidence="3" id="KW-0479">Metal-binding</keyword>
<keyword evidence="3" id="KW-0862">Zinc</keyword>
<name>A0A7V4UEF8_CALAY</name>
<dbReference type="InterPro" id="IPR010914">
    <property type="entry name" value="RsgA_GTPase_dom"/>
</dbReference>
<evidence type="ECO:0000256" key="2">
    <source>
        <dbReference type="ARBA" id="ARBA00023134"/>
    </source>
</evidence>
<feature type="binding site" evidence="3">
    <location>
        <position position="229"/>
    </location>
    <ligand>
        <name>Zn(2+)</name>
        <dbReference type="ChEBI" id="CHEBI:29105"/>
    </ligand>
</feature>
<accession>A0A7V4UEF8</accession>
<feature type="binding site" evidence="3">
    <location>
        <position position="224"/>
    </location>
    <ligand>
        <name>Zn(2+)</name>
        <dbReference type="ChEBI" id="CHEBI:29105"/>
    </ligand>
</feature>
<evidence type="ECO:0000256" key="1">
    <source>
        <dbReference type="ARBA" id="ARBA00022741"/>
    </source>
</evidence>
<comment type="subcellular location">
    <subcellularLocation>
        <location evidence="3">Cytoplasm</location>
    </subcellularLocation>
</comment>
<dbReference type="PROSITE" id="PS50936">
    <property type="entry name" value="ENGC_GTPASE"/>
    <property type="match status" value="1"/>
</dbReference>
<comment type="subunit">
    <text evidence="3">Monomer. Associates with 30S ribosomal subunit, binds 16S rRNA.</text>
</comment>
<dbReference type="EMBL" id="DRQG01000107">
    <property type="protein sequence ID" value="HGY56317.1"/>
    <property type="molecule type" value="Genomic_DNA"/>
</dbReference>
<keyword evidence="2 3" id="KW-0342">GTP-binding</keyword>
<dbReference type="EC" id="3.6.1.-" evidence="3"/>
<dbReference type="AlphaFoldDB" id="A0A7V4UEF8"/>
<dbReference type="GO" id="GO:0046872">
    <property type="term" value="F:metal ion binding"/>
    <property type="evidence" value="ECO:0007669"/>
    <property type="project" value="UniProtKB-KW"/>
</dbReference>
<feature type="binding site" evidence="3">
    <location>
        <begin position="142"/>
        <end position="150"/>
    </location>
    <ligand>
        <name>GTP</name>
        <dbReference type="ChEBI" id="CHEBI:37565"/>
    </ligand>
</feature>
<gene>
    <name evidence="3 6" type="primary">rsgA</name>
    <name evidence="6" type="ORF">ENK44_11470</name>
</gene>
<dbReference type="SUPFAM" id="SSF52540">
    <property type="entry name" value="P-loop containing nucleoside triphosphate hydrolases"/>
    <property type="match status" value="1"/>
</dbReference>
<evidence type="ECO:0000259" key="4">
    <source>
        <dbReference type="PROSITE" id="PS50936"/>
    </source>
</evidence>
<feature type="binding site" evidence="3">
    <location>
        <position position="237"/>
    </location>
    <ligand>
        <name>Zn(2+)</name>
        <dbReference type="ChEBI" id="CHEBI:29105"/>
    </ligand>
</feature>
<dbReference type="PROSITE" id="PS51721">
    <property type="entry name" value="G_CP"/>
    <property type="match status" value="1"/>
</dbReference>
<dbReference type="PANTHER" id="PTHR32120">
    <property type="entry name" value="SMALL RIBOSOMAL SUBUNIT BIOGENESIS GTPASE RSGA"/>
    <property type="match status" value="1"/>
</dbReference>
<comment type="similarity">
    <text evidence="3">Belongs to the TRAFAC class YlqF/YawG GTPase family. RsgA subfamily.</text>
</comment>
<sequence>MGRLTKKQQKQIHYFLREKAERKHKHQILHDDRIPKFLERHLPFVRRLARNLDQLVIVSSFASPPLKTGLIDRFLVLTELENLHAVVCLNKSDLADNPQQVEEIAQIYRNIGYDTVVTSAKKPEGIEALYALIKNKRSAFAGHSGVGKSSLLNAINPDLQIQVDEVSSYTNKGKHTTTKVRIYTVDEHTEVLDLPGIKILDFIDIHYTEARFYYPEFEAYAEHCKFRDCIHISENNCAVKEAVEAGKISSLRYESYRNFIDSLK</sequence>
<dbReference type="InterPro" id="IPR030378">
    <property type="entry name" value="G_CP_dom"/>
</dbReference>
<comment type="caution">
    <text evidence="6">The sequence shown here is derived from an EMBL/GenBank/DDBJ whole genome shotgun (WGS) entry which is preliminary data.</text>
</comment>